<reference evidence="15" key="1">
    <citation type="journal article" date="2023" name="Science">
        <title>Elucidation of the pathway for biosynthesis of saponin adjuvants from the soapbark tree.</title>
        <authorList>
            <person name="Reed J."/>
            <person name="Orme A."/>
            <person name="El-Demerdash A."/>
            <person name="Owen C."/>
            <person name="Martin L.B.B."/>
            <person name="Misra R.C."/>
            <person name="Kikuchi S."/>
            <person name="Rejzek M."/>
            <person name="Martin A.C."/>
            <person name="Harkess A."/>
            <person name="Leebens-Mack J."/>
            <person name="Louveau T."/>
            <person name="Stephenson M.J."/>
            <person name="Osbourn A."/>
        </authorList>
    </citation>
    <scope>NUCLEOTIDE SEQUENCE</scope>
    <source>
        <strain evidence="15">S10</strain>
    </source>
</reference>
<dbReference type="SMART" id="SM00835">
    <property type="entry name" value="Cupin_1"/>
    <property type="match status" value="1"/>
</dbReference>
<dbReference type="PRINTS" id="PR00325">
    <property type="entry name" value="GERMIN"/>
</dbReference>
<keyword evidence="5 13" id="KW-0052">Apoplast</keyword>
<evidence type="ECO:0000256" key="4">
    <source>
        <dbReference type="ARBA" id="ARBA00011268"/>
    </source>
</evidence>
<keyword evidence="10 11" id="KW-0464">Manganese</keyword>
<evidence type="ECO:0000256" key="5">
    <source>
        <dbReference type="ARBA" id="ARBA00022523"/>
    </source>
</evidence>
<evidence type="ECO:0000256" key="12">
    <source>
        <dbReference type="PIRSR" id="PIRSR601929-2"/>
    </source>
</evidence>
<dbReference type="EMBL" id="JARAOO010000009">
    <property type="protein sequence ID" value="KAJ7957707.1"/>
    <property type="molecule type" value="Genomic_DNA"/>
</dbReference>
<protein>
    <recommendedName>
        <fullName evidence="13">Germin-like protein</fullName>
    </recommendedName>
</protein>
<organism evidence="15 16">
    <name type="scientific">Quillaja saponaria</name>
    <name type="common">Soap bark tree</name>
    <dbReference type="NCBI Taxonomy" id="32244"/>
    <lineage>
        <taxon>Eukaryota</taxon>
        <taxon>Viridiplantae</taxon>
        <taxon>Streptophyta</taxon>
        <taxon>Embryophyta</taxon>
        <taxon>Tracheophyta</taxon>
        <taxon>Spermatophyta</taxon>
        <taxon>Magnoliopsida</taxon>
        <taxon>eudicotyledons</taxon>
        <taxon>Gunneridae</taxon>
        <taxon>Pentapetalae</taxon>
        <taxon>rosids</taxon>
        <taxon>fabids</taxon>
        <taxon>Fabales</taxon>
        <taxon>Quillajaceae</taxon>
        <taxon>Quillaja</taxon>
    </lineage>
</organism>
<keyword evidence="16" id="KW-1185">Reference proteome</keyword>
<evidence type="ECO:0000256" key="1">
    <source>
        <dbReference type="ARBA" id="ARBA00003629"/>
    </source>
</evidence>
<proteinExistence type="inferred from homology"/>
<feature type="binding site" evidence="12">
    <location>
        <position position="98"/>
    </location>
    <ligand>
        <name>Mn(2+)</name>
        <dbReference type="ChEBI" id="CHEBI:29035"/>
    </ligand>
</feature>
<evidence type="ECO:0000256" key="13">
    <source>
        <dbReference type="RuleBase" id="RU366015"/>
    </source>
</evidence>
<evidence type="ECO:0000256" key="9">
    <source>
        <dbReference type="ARBA" id="ARBA00023180"/>
    </source>
</evidence>
<evidence type="ECO:0000256" key="8">
    <source>
        <dbReference type="ARBA" id="ARBA00022729"/>
    </source>
</evidence>
<dbReference type="GO" id="GO:0048046">
    <property type="term" value="C:apoplast"/>
    <property type="evidence" value="ECO:0007669"/>
    <property type="project" value="UniProtKB-SubCell"/>
</dbReference>
<feature type="domain" description="Cupin type-1" evidence="14">
    <location>
        <begin position="52"/>
        <end position="197"/>
    </location>
</feature>
<evidence type="ECO:0000256" key="6">
    <source>
        <dbReference type="ARBA" id="ARBA00022525"/>
    </source>
</evidence>
<evidence type="ECO:0000313" key="15">
    <source>
        <dbReference type="EMBL" id="KAJ7957707.1"/>
    </source>
</evidence>
<dbReference type="KEGG" id="qsa:O6P43_023973"/>
<accession>A0AAD7LH25</accession>
<comment type="caution">
    <text evidence="15">The sequence shown here is derived from an EMBL/GenBank/DDBJ whole genome shotgun (WGS) entry which is preliminary data.</text>
</comment>
<feature type="signal peptide" evidence="13">
    <location>
        <begin position="1"/>
        <end position="24"/>
    </location>
</feature>
<feature type="binding site" evidence="12">
    <location>
        <position position="144"/>
    </location>
    <ligand>
        <name>Mn(2+)</name>
        <dbReference type="ChEBI" id="CHEBI:29035"/>
    </ligand>
</feature>
<evidence type="ECO:0000256" key="7">
    <source>
        <dbReference type="ARBA" id="ARBA00022723"/>
    </source>
</evidence>
<comment type="similarity">
    <text evidence="3 13">Belongs to the germin family.</text>
</comment>
<evidence type="ECO:0000259" key="14">
    <source>
        <dbReference type="SMART" id="SM00835"/>
    </source>
</evidence>
<comment type="subcellular location">
    <subcellularLocation>
        <location evidence="2 13">Secreted</location>
        <location evidence="2 13">Extracellular space</location>
        <location evidence="2 13">Apoplast</location>
    </subcellularLocation>
</comment>
<evidence type="ECO:0000256" key="3">
    <source>
        <dbReference type="ARBA" id="ARBA00007456"/>
    </source>
</evidence>
<dbReference type="AlphaFoldDB" id="A0AAD7LH25"/>
<dbReference type="Gene3D" id="2.60.120.10">
    <property type="entry name" value="Jelly Rolls"/>
    <property type="match status" value="1"/>
</dbReference>
<keyword evidence="9" id="KW-0325">Glycoprotein</keyword>
<comment type="function">
    <text evidence="1">May play a role in plant defense. Probably has no oxalate oxidase activity even if the active site is conserved.</text>
</comment>
<dbReference type="Pfam" id="PF00190">
    <property type="entry name" value="Cupin_1"/>
    <property type="match status" value="1"/>
</dbReference>
<dbReference type="Proteomes" id="UP001163823">
    <property type="component" value="Chromosome 9"/>
</dbReference>
<sequence>MASTALQLFSMLISSFVVVQMAMAGNPDILSDFELPPNVTNLDGSFFTFTGLRALVGNPVPSAFKASKISMAEFPALNGQSVSYAVLQFPAGTINPPHYNSRATGLLFLLQGTLQVGFIDTTNKLFTQTLQAGDMFIFPRALVHYQYNPDPQKPALAIAAFGSASAGTVTLTNNLFTSGIDDNILALSFKTDVATIKALKDGLAPKP</sequence>
<dbReference type="PANTHER" id="PTHR31238">
    <property type="entry name" value="GERMIN-LIKE PROTEIN SUBFAMILY 3 MEMBER 3"/>
    <property type="match status" value="1"/>
</dbReference>
<evidence type="ECO:0000256" key="11">
    <source>
        <dbReference type="PIRSR" id="PIRSR601929-1"/>
    </source>
</evidence>
<feature type="binding site" evidence="11">
    <location>
        <position position="95"/>
    </location>
    <ligand>
        <name>oxalate</name>
        <dbReference type="ChEBI" id="CHEBI:30623"/>
    </ligand>
</feature>
<comment type="subunit">
    <text evidence="4">Oligomer (believed to be a pentamer but probably hexamer).</text>
</comment>
<evidence type="ECO:0000313" key="16">
    <source>
        <dbReference type="Proteomes" id="UP001163823"/>
    </source>
</evidence>
<dbReference type="InterPro" id="IPR006045">
    <property type="entry name" value="Cupin_1"/>
</dbReference>
<evidence type="ECO:0000256" key="2">
    <source>
        <dbReference type="ARBA" id="ARBA00004271"/>
    </source>
</evidence>
<dbReference type="SUPFAM" id="SSF51182">
    <property type="entry name" value="RmlC-like cupins"/>
    <property type="match status" value="1"/>
</dbReference>
<name>A0AAD7LH25_QUISA</name>
<keyword evidence="8 13" id="KW-0732">Signal</keyword>
<dbReference type="FunFam" id="2.60.120.10:FF:000098">
    <property type="entry name" value="Germin-like protein 9-3"/>
    <property type="match status" value="1"/>
</dbReference>
<keyword evidence="7 11" id="KW-0479">Metal-binding</keyword>
<dbReference type="InterPro" id="IPR001929">
    <property type="entry name" value="Germin"/>
</dbReference>
<dbReference type="GO" id="GO:0030145">
    <property type="term" value="F:manganese ion binding"/>
    <property type="evidence" value="ECO:0007669"/>
    <property type="project" value="UniProtKB-UniRule"/>
</dbReference>
<dbReference type="CDD" id="cd02241">
    <property type="entry name" value="cupin_OxOx"/>
    <property type="match status" value="1"/>
</dbReference>
<evidence type="ECO:0000256" key="10">
    <source>
        <dbReference type="ARBA" id="ARBA00023211"/>
    </source>
</evidence>
<gene>
    <name evidence="15" type="ORF">O6P43_023973</name>
</gene>
<keyword evidence="6 13" id="KW-0964">Secreted</keyword>
<dbReference type="InterPro" id="IPR014710">
    <property type="entry name" value="RmlC-like_jellyroll"/>
</dbReference>
<feature type="chain" id="PRO_5041771437" description="Germin-like protein" evidence="13">
    <location>
        <begin position="25"/>
        <end position="207"/>
    </location>
</feature>
<dbReference type="InterPro" id="IPR011051">
    <property type="entry name" value="RmlC_Cupin_sf"/>
</dbReference>